<sequence>MTVIPDSPRSTDKSDLSVIRPRMMGSLTMTPIERDNEDEGSGSDGEVSKIDFTG</sequence>
<dbReference type="EMBL" id="OD591748">
    <property type="protein sequence ID" value="CAD7451373.1"/>
    <property type="molecule type" value="Genomic_DNA"/>
</dbReference>
<evidence type="ECO:0000256" key="1">
    <source>
        <dbReference type="SAM" id="MobiDB-lite"/>
    </source>
</evidence>
<feature type="region of interest" description="Disordered" evidence="1">
    <location>
        <begin position="22"/>
        <end position="54"/>
    </location>
</feature>
<organism evidence="2">
    <name type="scientific">Timema bartmani</name>
    <dbReference type="NCBI Taxonomy" id="61472"/>
    <lineage>
        <taxon>Eukaryota</taxon>
        <taxon>Metazoa</taxon>
        <taxon>Ecdysozoa</taxon>
        <taxon>Arthropoda</taxon>
        <taxon>Hexapoda</taxon>
        <taxon>Insecta</taxon>
        <taxon>Pterygota</taxon>
        <taxon>Neoptera</taxon>
        <taxon>Polyneoptera</taxon>
        <taxon>Phasmatodea</taxon>
        <taxon>Timematodea</taxon>
        <taxon>Timematoidea</taxon>
        <taxon>Timematidae</taxon>
        <taxon>Timema</taxon>
    </lineage>
</organism>
<proteinExistence type="predicted"/>
<dbReference type="AlphaFoldDB" id="A0A7R9I9S4"/>
<evidence type="ECO:0000313" key="2">
    <source>
        <dbReference type="EMBL" id="CAD7451373.1"/>
    </source>
</evidence>
<name>A0A7R9I9S4_9NEOP</name>
<gene>
    <name evidence="2" type="ORF">TBIB3V08_LOCUS13642</name>
</gene>
<accession>A0A7R9I9S4</accession>
<reference evidence="2" key="1">
    <citation type="submission" date="2020-11" db="EMBL/GenBank/DDBJ databases">
        <authorList>
            <person name="Tran Van P."/>
        </authorList>
    </citation>
    <scope>NUCLEOTIDE SEQUENCE</scope>
</reference>
<protein>
    <submittedName>
        <fullName evidence="2">Uncharacterized protein</fullName>
    </submittedName>
</protein>